<proteinExistence type="predicted"/>
<evidence type="ECO:0000313" key="1">
    <source>
        <dbReference type="EMBL" id="BCK86812.1"/>
    </source>
</evidence>
<dbReference type="EMBL" id="AP023423">
    <property type="protein sequence ID" value="BCK86812.1"/>
    <property type="molecule type" value="Genomic_DNA"/>
</dbReference>
<evidence type="ECO:0000313" key="2">
    <source>
        <dbReference type="Proteomes" id="UP001320326"/>
    </source>
</evidence>
<dbReference type="KEGG" id="seme:MIZ01_0578"/>
<dbReference type="Proteomes" id="UP001320326">
    <property type="component" value="Chromosome"/>
</dbReference>
<keyword evidence="2" id="KW-1185">Reference proteome</keyword>
<organism evidence="1 2">
    <name type="scientific">Sideroxyarcus emersonii</name>
    <dbReference type="NCBI Taxonomy" id="2764705"/>
    <lineage>
        <taxon>Bacteria</taxon>
        <taxon>Pseudomonadati</taxon>
        <taxon>Pseudomonadota</taxon>
        <taxon>Betaproteobacteria</taxon>
        <taxon>Nitrosomonadales</taxon>
        <taxon>Gallionellaceae</taxon>
        <taxon>Sideroxyarcus</taxon>
    </lineage>
</organism>
<reference evidence="1 2" key="1">
    <citation type="journal article" date="2022" name="Int. J. Syst. Evol. Microbiol.">
        <title>&lt;i&gt;Sideroxyarcus emersonii&lt;/i&gt; gen. nov. sp. nov., a neutrophilic, microaerobic iron- and thiosulfate-oxidizing bacterium isolated from iron-rich wetland sediment.</title>
        <authorList>
            <person name="Kato S."/>
            <person name="Itoh T."/>
            <person name="Iino T."/>
            <person name="Ohkuma M."/>
        </authorList>
    </citation>
    <scope>NUCLEOTIDE SEQUENCE [LARGE SCALE GENOMIC DNA]</scope>
    <source>
        <strain evidence="1 2">MIZ01</strain>
    </source>
</reference>
<protein>
    <submittedName>
        <fullName evidence="1">Uncharacterized protein</fullName>
    </submittedName>
</protein>
<accession>A0AAN2BYJ7</accession>
<dbReference type="AlphaFoldDB" id="A0AAN2BYJ7"/>
<sequence>MQAARYQCLPLVKRKLSRNPDCRRAIRPVIPV</sequence>
<gene>
    <name evidence="1" type="ORF">MIZ01_0578</name>
</gene>
<name>A0AAN2BYJ7_9PROT</name>